<evidence type="ECO:0000313" key="1">
    <source>
        <dbReference type="EMBL" id="MBB6398914.1"/>
    </source>
</evidence>
<name>A0A7X0L263_9ACTN</name>
<gene>
    <name evidence="1" type="ORF">BKA00_005828</name>
</gene>
<evidence type="ECO:0000313" key="2">
    <source>
        <dbReference type="Proteomes" id="UP000546324"/>
    </source>
</evidence>
<comment type="caution">
    <text evidence="1">The sequence shown here is derived from an EMBL/GenBank/DDBJ whole genome shotgun (WGS) entry which is preliminary data.</text>
</comment>
<reference evidence="1 2" key="1">
    <citation type="submission" date="2020-08" db="EMBL/GenBank/DDBJ databases">
        <title>Sequencing the genomes of 1000 actinobacteria strains.</title>
        <authorList>
            <person name="Klenk H.-P."/>
        </authorList>
    </citation>
    <scope>NUCLEOTIDE SEQUENCE [LARGE SCALE GENOMIC DNA]</scope>
    <source>
        <strain evidence="1 2">DSM 43675</strain>
    </source>
</reference>
<proteinExistence type="predicted"/>
<dbReference type="AlphaFoldDB" id="A0A7X0L263"/>
<keyword evidence="2" id="KW-1185">Reference proteome</keyword>
<organism evidence="1 2">
    <name type="scientific">Actinomadura coerulea</name>
    <dbReference type="NCBI Taxonomy" id="46159"/>
    <lineage>
        <taxon>Bacteria</taxon>
        <taxon>Bacillati</taxon>
        <taxon>Actinomycetota</taxon>
        <taxon>Actinomycetes</taxon>
        <taxon>Streptosporangiales</taxon>
        <taxon>Thermomonosporaceae</taxon>
        <taxon>Actinomadura</taxon>
    </lineage>
</organism>
<dbReference type="Proteomes" id="UP000546324">
    <property type="component" value="Unassembled WGS sequence"/>
</dbReference>
<dbReference type="EMBL" id="JACHMQ010000001">
    <property type="protein sequence ID" value="MBB6398914.1"/>
    <property type="molecule type" value="Genomic_DNA"/>
</dbReference>
<sequence>MTATHHQQAHQHLYVLGQQVRAYDSVAADLRDGVLHVALLTGGRVEQVRCAPRPDDGGRLWLWDSHRRPLAEAGHPDAALAVVRRLR</sequence>
<dbReference type="RefSeq" id="WP_185030350.1">
    <property type="nucleotide sequence ID" value="NZ_JACHMQ010000001.1"/>
</dbReference>
<accession>A0A7X0L263</accession>
<protein>
    <submittedName>
        <fullName evidence="1">Uncharacterized protein</fullName>
    </submittedName>
</protein>